<sequence>MASHTADQTTQGLPASMIGNASGLTAIAATSAPALGLSFPVSTTAEINMMFPPFNAATPTFNMGQSGSGSTLPTHIPPITAFTSSAIQSSTTPPAVEVLDNANPDQSTMDNTLSQKVDVLTTELDSLKQMMAQLLQRQLTALEIPIPTPTSTHFTTPPMVTPTSAPPHNPHLPPNMMGLDSGRLPIHQLPMSQILTNHILLDQISP</sequence>
<proteinExistence type="predicted"/>
<evidence type="ECO:0000313" key="1">
    <source>
        <dbReference type="EMBL" id="KAI4380042.1"/>
    </source>
</evidence>
<reference evidence="2" key="1">
    <citation type="journal article" date="2023" name="Front. Plant Sci.">
        <title>Chromosomal-level genome assembly of Melastoma candidum provides insights into trichome evolution.</title>
        <authorList>
            <person name="Zhong Y."/>
            <person name="Wu W."/>
            <person name="Sun C."/>
            <person name="Zou P."/>
            <person name="Liu Y."/>
            <person name="Dai S."/>
            <person name="Zhou R."/>
        </authorList>
    </citation>
    <scope>NUCLEOTIDE SEQUENCE [LARGE SCALE GENOMIC DNA]</scope>
</reference>
<protein>
    <submittedName>
        <fullName evidence="1">Uncharacterized protein</fullName>
    </submittedName>
</protein>
<accession>A0ACB9RNK6</accession>
<comment type="caution">
    <text evidence="1">The sequence shown here is derived from an EMBL/GenBank/DDBJ whole genome shotgun (WGS) entry which is preliminary data.</text>
</comment>
<keyword evidence="2" id="KW-1185">Reference proteome</keyword>
<organism evidence="1 2">
    <name type="scientific">Melastoma candidum</name>
    <dbReference type="NCBI Taxonomy" id="119954"/>
    <lineage>
        <taxon>Eukaryota</taxon>
        <taxon>Viridiplantae</taxon>
        <taxon>Streptophyta</taxon>
        <taxon>Embryophyta</taxon>
        <taxon>Tracheophyta</taxon>
        <taxon>Spermatophyta</taxon>
        <taxon>Magnoliopsida</taxon>
        <taxon>eudicotyledons</taxon>
        <taxon>Gunneridae</taxon>
        <taxon>Pentapetalae</taxon>
        <taxon>rosids</taxon>
        <taxon>malvids</taxon>
        <taxon>Myrtales</taxon>
        <taxon>Melastomataceae</taxon>
        <taxon>Melastomatoideae</taxon>
        <taxon>Melastomateae</taxon>
        <taxon>Melastoma</taxon>
    </lineage>
</organism>
<evidence type="ECO:0000313" key="2">
    <source>
        <dbReference type="Proteomes" id="UP001057402"/>
    </source>
</evidence>
<dbReference type="Proteomes" id="UP001057402">
    <property type="component" value="Chromosome 3"/>
</dbReference>
<dbReference type="EMBL" id="CM042882">
    <property type="protein sequence ID" value="KAI4380042.1"/>
    <property type="molecule type" value="Genomic_DNA"/>
</dbReference>
<name>A0ACB9RNK6_9MYRT</name>
<gene>
    <name evidence="1" type="ORF">MLD38_006271</name>
</gene>